<accession>A0A8J4AJT1</accession>
<comment type="caution">
    <text evidence="3">The sequence shown here is derived from an EMBL/GenBank/DDBJ whole genome shotgun (WGS) entry which is preliminary data.</text>
</comment>
<evidence type="ECO:0000313" key="3">
    <source>
        <dbReference type="EMBL" id="GIL30063.1"/>
    </source>
</evidence>
<reference evidence="4" key="1">
    <citation type="journal article" date="2021" name="Int. J. Syst. Evol. Microbiol.">
        <title>Actinocatenispora comari sp. nov., an endophytic actinomycete isolated from aerial parts of Comarum salesowianum.</title>
        <authorList>
            <person name="Oyunbileg N."/>
            <person name="Iizaka Y."/>
            <person name="Hamada M."/>
            <person name="Davaapurev B.O."/>
            <person name="Fukumoto A."/>
            <person name="Tsetseg B."/>
            <person name="Kato F."/>
            <person name="Tamura T."/>
            <person name="Batkhuu J."/>
            <person name="Anzai Y."/>
        </authorList>
    </citation>
    <scope>NUCLEOTIDE SEQUENCE [LARGE SCALE GENOMIC DNA]</scope>
    <source>
        <strain evidence="4">NUM-2625</strain>
    </source>
</reference>
<feature type="region of interest" description="Disordered" evidence="1">
    <location>
        <begin position="1"/>
        <end position="22"/>
    </location>
</feature>
<protein>
    <recommendedName>
        <fullName evidence="2">DUF397 domain-containing protein</fullName>
    </recommendedName>
</protein>
<dbReference type="RefSeq" id="WP_207127706.1">
    <property type="nucleotide sequence ID" value="NZ_BOPO01000111.1"/>
</dbReference>
<dbReference type="InterPro" id="IPR007278">
    <property type="entry name" value="DUF397"/>
</dbReference>
<keyword evidence="4" id="KW-1185">Reference proteome</keyword>
<evidence type="ECO:0000256" key="1">
    <source>
        <dbReference type="SAM" id="MobiDB-lite"/>
    </source>
</evidence>
<dbReference type="Pfam" id="PF04149">
    <property type="entry name" value="DUF397"/>
    <property type="match status" value="1"/>
</dbReference>
<dbReference type="AlphaFoldDB" id="A0A8J4AJT1"/>
<sequence length="65" mass="7033">MNGAQTNELRWRKSSRSGSQGGNCVEVAVAAGRWYVRDSKDPAGGVLRVDAAQWGAFLDTVRHEG</sequence>
<proteinExistence type="predicted"/>
<gene>
    <name evidence="3" type="ORF">NUM_53170</name>
</gene>
<dbReference type="EMBL" id="BOPO01000111">
    <property type="protein sequence ID" value="GIL30063.1"/>
    <property type="molecule type" value="Genomic_DNA"/>
</dbReference>
<name>A0A8J4AJT1_9ACTN</name>
<feature type="domain" description="DUF397" evidence="2">
    <location>
        <begin position="9"/>
        <end position="62"/>
    </location>
</feature>
<dbReference type="Proteomes" id="UP000614996">
    <property type="component" value="Unassembled WGS sequence"/>
</dbReference>
<evidence type="ECO:0000313" key="4">
    <source>
        <dbReference type="Proteomes" id="UP000614996"/>
    </source>
</evidence>
<evidence type="ECO:0000259" key="2">
    <source>
        <dbReference type="Pfam" id="PF04149"/>
    </source>
</evidence>
<organism evidence="3 4">
    <name type="scientific">Actinocatenispora comari</name>
    <dbReference type="NCBI Taxonomy" id="2807577"/>
    <lineage>
        <taxon>Bacteria</taxon>
        <taxon>Bacillati</taxon>
        <taxon>Actinomycetota</taxon>
        <taxon>Actinomycetes</taxon>
        <taxon>Micromonosporales</taxon>
        <taxon>Micromonosporaceae</taxon>
        <taxon>Actinocatenispora</taxon>
    </lineage>
</organism>